<dbReference type="PANTHER" id="PTHR43711">
    <property type="entry name" value="TWO-COMPONENT HISTIDINE KINASE"/>
    <property type="match status" value="1"/>
</dbReference>
<evidence type="ECO:0000256" key="13">
    <source>
        <dbReference type="SAM" id="Phobius"/>
    </source>
</evidence>
<dbReference type="SUPFAM" id="SSF158472">
    <property type="entry name" value="HAMP domain-like"/>
    <property type="match status" value="1"/>
</dbReference>
<comment type="similarity">
    <text evidence="3">In the N-terminal section; belongs to the phytochrome family.</text>
</comment>
<dbReference type="EMBL" id="PPTT01000029">
    <property type="protein sequence ID" value="RDB66746.1"/>
    <property type="molecule type" value="Genomic_DNA"/>
</dbReference>
<comment type="subcellular location">
    <subcellularLocation>
        <location evidence="2">Cell membrane</location>
    </subcellularLocation>
</comment>
<dbReference type="InterPro" id="IPR036097">
    <property type="entry name" value="HisK_dim/P_sf"/>
</dbReference>
<dbReference type="PROSITE" id="PS50109">
    <property type="entry name" value="HIS_KIN"/>
    <property type="match status" value="1"/>
</dbReference>
<dbReference type="InterPro" id="IPR021796">
    <property type="entry name" value="Tll0287-like_dom"/>
</dbReference>
<evidence type="ECO:0000256" key="9">
    <source>
        <dbReference type="ARBA" id="ARBA00022989"/>
    </source>
</evidence>
<evidence type="ECO:0000256" key="1">
    <source>
        <dbReference type="ARBA" id="ARBA00000085"/>
    </source>
</evidence>
<keyword evidence="5" id="KW-0597">Phosphoprotein</keyword>
<dbReference type="Pfam" id="PF11845">
    <property type="entry name" value="Tll0287-like"/>
    <property type="match status" value="1"/>
</dbReference>
<evidence type="ECO:0000313" key="19">
    <source>
        <dbReference type="Proteomes" id="UP000270112"/>
    </source>
</evidence>
<dbReference type="SUPFAM" id="SSF55874">
    <property type="entry name" value="ATPase domain of HSP90 chaperone/DNA topoisomerase II/histidine kinase"/>
    <property type="match status" value="1"/>
</dbReference>
<dbReference type="Pfam" id="PF00672">
    <property type="entry name" value="HAMP"/>
    <property type="match status" value="1"/>
</dbReference>
<evidence type="ECO:0000259" key="14">
    <source>
        <dbReference type="PROSITE" id="PS50109"/>
    </source>
</evidence>
<dbReference type="SMART" id="SM00388">
    <property type="entry name" value="HisKA"/>
    <property type="match status" value="1"/>
</dbReference>
<keyword evidence="9 13" id="KW-1133">Transmembrane helix</keyword>
<dbReference type="PANTHER" id="PTHR43711:SF26">
    <property type="entry name" value="SENSOR HISTIDINE KINASE RCSC"/>
    <property type="match status" value="1"/>
</dbReference>
<dbReference type="Gene3D" id="1.10.287.130">
    <property type="match status" value="1"/>
</dbReference>
<feature type="transmembrane region" description="Helical" evidence="13">
    <location>
        <begin position="210"/>
        <end position="232"/>
    </location>
</feature>
<feature type="coiled-coil region" evidence="12">
    <location>
        <begin position="289"/>
        <end position="320"/>
    </location>
</feature>
<proteinExistence type="inferred from homology"/>
<dbReference type="EMBL" id="QICC01000018">
    <property type="protein sequence ID" value="RNM42142.1"/>
    <property type="molecule type" value="Genomic_DNA"/>
</dbReference>
<keyword evidence="6" id="KW-0808">Transferase</keyword>
<dbReference type="GO" id="GO:0005886">
    <property type="term" value="C:plasma membrane"/>
    <property type="evidence" value="ECO:0007669"/>
    <property type="project" value="UniProtKB-SubCell"/>
</dbReference>
<dbReference type="SMART" id="SM00387">
    <property type="entry name" value="HATPase_c"/>
    <property type="match status" value="1"/>
</dbReference>
<keyword evidence="10" id="KW-0902">Two-component regulatory system</keyword>
<dbReference type="InterPro" id="IPR036890">
    <property type="entry name" value="HATPase_C_sf"/>
</dbReference>
<dbReference type="SUPFAM" id="SSF47384">
    <property type="entry name" value="Homodimeric domain of signal transducing histidine kinase"/>
    <property type="match status" value="1"/>
</dbReference>
<feature type="domain" description="Histidine kinase" evidence="14">
    <location>
        <begin position="330"/>
        <end position="550"/>
    </location>
</feature>
<comment type="catalytic activity">
    <reaction evidence="1">
        <text>ATP + protein L-histidine = ADP + protein N-phospho-L-histidine.</text>
        <dbReference type="EC" id="2.7.13.3"/>
    </reaction>
</comment>
<dbReference type="Proteomes" id="UP000270112">
    <property type="component" value="Unassembled WGS sequence"/>
</dbReference>
<dbReference type="PRINTS" id="PR00344">
    <property type="entry name" value="BCTRLSENSOR"/>
</dbReference>
<dbReference type="CDD" id="cd16922">
    <property type="entry name" value="HATPase_EvgS-ArcB-TorS-like"/>
    <property type="match status" value="1"/>
</dbReference>
<keyword evidence="18" id="KW-1185">Reference proteome</keyword>
<dbReference type="EC" id="2.7.13.3" evidence="4"/>
<dbReference type="InterPro" id="IPR003594">
    <property type="entry name" value="HATPase_dom"/>
</dbReference>
<dbReference type="Gene3D" id="3.30.565.10">
    <property type="entry name" value="Histidine kinase-like ATPase, C-terminal domain"/>
    <property type="match status" value="1"/>
</dbReference>
<dbReference type="RefSeq" id="WP_114547369.1">
    <property type="nucleotide sequence ID" value="NZ_CALJMG010000076.1"/>
</dbReference>
<evidence type="ECO:0000256" key="3">
    <source>
        <dbReference type="ARBA" id="ARBA00006402"/>
    </source>
</evidence>
<dbReference type="SMART" id="SM00304">
    <property type="entry name" value="HAMP"/>
    <property type="match status" value="1"/>
</dbReference>
<evidence type="ECO:0000313" key="16">
    <source>
        <dbReference type="EMBL" id="RDB66746.1"/>
    </source>
</evidence>
<keyword evidence="13" id="KW-0472">Membrane</keyword>
<evidence type="ECO:0000256" key="10">
    <source>
        <dbReference type="ARBA" id="ARBA00023012"/>
    </source>
</evidence>
<evidence type="ECO:0000256" key="2">
    <source>
        <dbReference type="ARBA" id="ARBA00004236"/>
    </source>
</evidence>
<dbReference type="FunFam" id="3.30.565.10:FF:000010">
    <property type="entry name" value="Sensor histidine kinase RcsC"/>
    <property type="match status" value="1"/>
</dbReference>
<dbReference type="CDD" id="cd06225">
    <property type="entry name" value="HAMP"/>
    <property type="match status" value="1"/>
</dbReference>
<dbReference type="OrthoDB" id="9786919at2"/>
<dbReference type="Pfam" id="PF00512">
    <property type="entry name" value="HisKA"/>
    <property type="match status" value="1"/>
</dbReference>
<sequence length="554" mass="61912">MGNIKLKTKFAGLIILLIAVSLGANLAWTSMNKRAQMENELREKGEVLAQQMDAVWEFMASNQDRLAQISFTDDGVYQGLHCAIAGRSIGQLFTSESSYTTRFVNFNPRNDADEPDEFETKALDAFLADPACREYYGITEYQGVEVFRYLAPMRIEQNCLDCHGEPAGEVDVTGFAKEGWRIGDMGGAISIIMPLDVYQDNEQSAVMQDVVFFGGMLVVCLVIIYLALSYLVTRPLSKIQAGVETIQAGNLNVELAHTESSREVNRLVEEFNGMAHELSQMYGNLEAQVADRTAQLERANLLLEEQRAQLEGANERLLGENRYKSEFLAMMSHELRTPLTSIIAFSEMLNREDEPCTEREAEVRREIETNSRALLLMINDILEMSRLDAGKIEFAVETVDLGDIVGMVQSVVQPLAERNNIAFSCVVDPDVPLVRGDFEKLRHVLENLTGNAIKFTQEGGWVELHITYHPECHQVWMQVADNGIGIAKKDQQKIFERFVQADSSTSRRYSGTGLGLALAKEYTEMHRGTLSVESDLGAGSVFTVRIPVEGTEMQ</sequence>
<protein>
    <recommendedName>
        <fullName evidence="11">Circadian input-output histidine kinase CikA</fullName>
        <ecNumber evidence="4">2.7.13.3</ecNumber>
    </recommendedName>
</protein>
<accession>A0A3N0J0N1</accession>
<reference evidence="16 18" key="1">
    <citation type="journal article" date="2018" name="Elife">
        <title>Discovery and characterization of a prevalent human gut bacterial enzyme sufficient for the inactivation of a family of plant toxins.</title>
        <authorList>
            <person name="Koppel N."/>
            <person name="Bisanz J.E."/>
            <person name="Pandelia M.E."/>
            <person name="Turnbaugh P.J."/>
            <person name="Balskus E.P."/>
        </authorList>
    </citation>
    <scope>NUCLEOTIDE SEQUENCE [LARGE SCALE GENOMIC DNA]</scope>
    <source>
        <strain evidence="16 18">DSM 16107</strain>
    </source>
</reference>
<evidence type="ECO:0000256" key="6">
    <source>
        <dbReference type="ARBA" id="ARBA00022679"/>
    </source>
</evidence>
<gene>
    <name evidence="16" type="ORF">C1876_14140</name>
    <name evidence="17" type="ORF">DMP09_06165</name>
</gene>
<organism evidence="17 19">
    <name type="scientific">Eggerthella sinensis</name>
    <dbReference type="NCBI Taxonomy" id="242230"/>
    <lineage>
        <taxon>Bacteria</taxon>
        <taxon>Bacillati</taxon>
        <taxon>Actinomycetota</taxon>
        <taxon>Coriobacteriia</taxon>
        <taxon>Eggerthellales</taxon>
        <taxon>Eggerthellaceae</taxon>
        <taxon>Eggerthella</taxon>
    </lineage>
</organism>
<evidence type="ECO:0000313" key="18">
    <source>
        <dbReference type="Proteomes" id="UP000253817"/>
    </source>
</evidence>
<dbReference type="AlphaFoldDB" id="A0A3N0J0N1"/>
<name>A0A3N0J0N1_9ACTN</name>
<keyword evidence="12" id="KW-0175">Coiled coil</keyword>
<keyword evidence="8 17" id="KW-0418">Kinase</keyword>
<dbReference type="Pfam" id="PF02518">
    <property type="entry name" value="HATPase_c"/>
    <property type="match status" value="1"/>
</dbReference>
<evidence type="ECO:0000256" key="8">
    <source>
        <dbReference type="ARBA" id="ARBA00022777"/>
    </source>
</evidence>
<dbReference type="InterPro" id="IPR003660">
    <property type="entry name" value="HAMP_dom"/>
</dbReference>
<reference evidence="19" key="2">
    <citation type="submission" date="2018-05" db="EMBL/GenBank/DDBJ databases">
        <title>Genome Sequencing of selected type strains of the family Eggerthellaceae.</title>
        <authorList>
            <person name="Danylec N."/>
            <person name="Stoll D.A."/>
            <person name="Doetsch A."/>
            <person name="Huch M."/>
        </authorList>
    </citation>
    <scope>NUCLEOTIDE SEQUENCE [LARGE SCALE GENOMIC DNA]</scope>
    <source>
        <strain evidence="19">DSM 16107</strain>
    </source>
</reference>
<comment type="caution">
    <text evidence="17">The sequence shown here is derived from an EMBL/GenBank/DDBJ whole genome shotgun (WGS) entry which is preliminary data.</text>
</comment>
<dbReference type="InterPro" id="IPR003661">
    <property type="entry name" value="HisK_dim/P_dom"/>
</dbReference>
<reference evidence="17" key="3">
    <citation type="journal article" date="2019" name="Microbiol. Resour. Announc.">
        <title>Draft Genome Sequences of Type Strains of Gordonibacter faecihominis, Paraeggerthella hongkongensis, Parvibacter caecicola,Slackia equolifaciens, Slackia faecicanis, and Slackia isoflavoniconvertens.</title>
        <authorList>
            <person name="Danylec N."/>
            <person name="Stoll D.A."/>
            <person name="Dotsch A."/>
            <person name="Huch M."/>
        </authorList>
    </citation>
    <scope>NUCLEOTIDE SEQUENCE</scope>
    <source>
        <strain evidence="17">DSM 16107</strain>
    </source>
</reference>
<feature type="domain" description="HAMP" evidence="15">
    <location>
        <begin position="230"/>
        <end position="283"/>
    </location>
</feature>
<dbReference type="PROSITE" id="PS50885">
    <property type="entry name" value="HAMP"/>
    <property type="match status" value="1"/>
</dbReference>
<evidence type="ECO:0000256" key="5">
    <source>
        <dbReference type="ARBA" id="ARBA00022553"/>
    </source>
</evidence>
<evidence type="ECO:0000256" key="7">
    <source>
        <dbReference type="ARBA" id="ARBA00022692"/>
    </source>
</evidence>
<evidence type="ECO:0000256" key="11">
    <source>
        <dbReference type="ARBA" id="ARBA00074306"/>
    </source>
</evidence>
<evidence type="ECO:0000256" key="12">
    <source>
        <dbReference type="SAM" id="Coils"/>
    </source>
</evidence>
<dbReference type="Gene3D" id="6.10.340.10">
    <property type="match status" value="1"/>
</dbReference>
<dbReference type="InterPro" id="IPR005467">
    <property type="entry name" value="His_kinase_dom"/>
</dbReference>
<dbReference type="GO" id="GO:0000155">
    <property type="term" value="F:phosphorelay sensor kinase activity"/>
    <property type="evidence" value="ECO:0007669"/>
    <property type="project" value="InterPro"/>
</dbReference>
<evidence type="ECO:0000256" key="4">
    <source>
        <dbReference type="ARBA" id="ARBA00012438"/>
    </source>
</evidence>
<evidence type="ECO:0000313" key="17">
    <source>
        <dbReference type="EMBL" id="RNM42142.1"/>
    </source>
</evidence>
<dbReference type="Proteomes" id="UP000253817">
    <property type="component" value="Unassembled WGS sequence"/>
</dbReference>
<dbReference type="InterPro" id="IPR004358">
    <property type="entry name" value="Sig_transdc_His_kin-like_C"/>
</dbReference>
<dbReference type="InterPro" id="IPR050736">
    <property type="entry name" value="Sensor_HK_Regulatory"/>
</dbReference>
<evidence type="ECO:0000259" key="15">
    <source>
        <dbReference type="PROSITE" id="PS50885"/>
    </source>
</evidence>
<keyword evidence="7 13" id="KW-0812">Transmembrane</keyword>
<dbReference type="CDD" id="cd00082">
    <property type="entry name" value="HisKA"/>
    <property type="match status" value="1"/>
</dbReference>